<name>A0A7C9IKQ8_9BACT</name>
<reference evidence="1 2" key="1">
    <citation type="submission" date="2020-01" db="EMBL/GenBank/DDBJ databases">
        <title>Genome sequence of Desulfovibrio aerotolerans DSM 16695(T).</title>
        <authorList>
            <person name="Karnachuk O."/>
            <person name="Avakyan M."/>
            <person name="Mardanov A."/>
            <person name="Kadnikov V."/>
            <person name="Ravin N."/>
        </authorList>
    </citation>
    <scope>NUCLEOTIDE SEQUENCE [LARGE SCALE GENOMIC DNA]</scope>
    <source>
        <strain evidence="1 2">DSM 16695</strain>
    </source>
</reference>
<dbReference type="AlphaFoldDB" id="A0A7C9IKQ8"/>
<organism evidence="1 2">
    <name type="scientific">Solidesulfovibrio aerotolerans</name>
    <dbReference type="NCBI Taxonomy" id="295255"/>
    <lineage>
        <taxon>Bacteria</taxon>
        <taxon>Pseudomonadati</taxon>
        <taxon>Thermodesulfobacteriota</taxon>
        <taxon>Desulfovibrionia</taxon>
        <taxon>Desulfovibrionales</taxon>
        <taxon>Desulfovibrionaceae</taxon>
        <taxon>Solidesulfovibrio</taxon>
    </lineage>
</organism>
<evidence type="ECO:0008006" key="3">
    <source>
        <dbReference type="Google" id="ProtNLM"/>
    </source>
</evidence>
<evidence type="ECO:0000313" key="1">
    <source>
        <dbReference type="EMBL" id="MYL83181.1"/>
    </source>
</evidence>
<sequence length="83" mass="9056">MDDDSLSPAAWRLLQALAELPEAPFPGRIMPGQAATNLGFGPARACRLFRCLVRLGYYEYDISAYSGRLTAAGRRAAARKIDP</sequence>
<evidence type="ECO:0000313" key="2">
    <source>
        <dbReference type="Proteomes" id="UP000482487"/>
    </source>
</evidence>
<dbReference type="OrthoDB" id="5459415at2"/>
<protein>
    <recommendedName>
        <fullName evidence="3">Helix-turn-helix domain-containing protein</fullName>
    </recommendedName>
</protein>
<accession>A0A7C9IKQ8</accession>
<dbReference type="EMBL" id="WVUD01000011">
    <property type="protein sequence ID" value="MYL83181.1"/>
    <property type="molecule type" value="Genomic_DNA"/>
</dbReference>
<proteinExistence type="predicted"/>
<keyword evidence="2" id="KW-1185">Reference proteome</keyword>
<dbReference type="Proteomes" id="UP000482487">
    <property type="component" value="Unassembled WGS sequence"/>
</dbReference>
<comment type="caution">
    <text evidence="1">The sequence shown here is derived from an EMBL/GenBank/DDBJ whole genome shotgun (WGS) entry which is preliminary data.</text>
</comment>
<dbReference type="RefSeq" id="WP_160960282.1">
    <property type="nucleotide sequence ID" value="NZ_WVUD01000011.1"/>
</dbReference>
<gene>
    <name evidence="1" type="ORF">GTA51_08530</name>
</gene>